<dbReference type="InterPro" id="IPR020807">
    <property type="entry name" value="PKS_DH"/>
</dbReference>
<keyword evidence="8" id="KW-0808">Transferase</keyword>
<dbReference type="Gene3D" id="3.30.559.10">
    <property type="entry name" value="Chloramphenicol acetyltransferase-like domain"/>
    <property type="match status" value="2"/>
</dbReference>
<dbReference type="GO" id="GO:0004312">
    <property type="term" value="F:fatty acid synthase activity"/>
    <property type="evidence" value="ECO:0007669"/>
    <property type="project" value="TreeGrafter"/>
</dbReference>
<dbReference type="SMART" id="SM01294">
    <property type="entry name" value="PKS_PP_betabranch"/>
    <property type="match status" value="2"/>
</dbReference>
<evidence type="ECO:0000259" key="13">
    <source>
        <dbReference type="PROSITE" id="PS50075"/>
    </source>
</evidence>
<dbReference type="SUPFAM" id="SSF55469">
    <property type="entry name" value="FMN-dependent nitroreductase-like"/>
    <property type="match status" value="1"/>
</dbReference>
<feature type="domain" description="Ketosynthase family 3 (KS3)" evidence="14">
    <location>
        <begin position="7177"/>
        <end position="7604"/>
    </location>
</feature>
<dbReference type="FunFam" id="3.30.300.30:FF:000010">
    <property type="entry name" value="Enterobactin synthetase component F"/>
    <property type="match status" value="1"/>
</dbReference>
<dbReference type="Pfam" id="PF08659">
    <property type="entry name" value="KR"/>
    <property type="match status" value="2"/>
</dbReference>
<feature type="region of interest" description="Disordered" evidence="12">
    <location>
        <begin position="6274"/>
        <end position="6295"/>
    </location>
</feature>
<keyword evidence="6" id="KW-0597">Phosphoprotein</keyword>
<dbReference type="NCBIfam" id="TIGR01733">
    <property type="entry name" value="AA-adenyl-dom"/>
    <property type="match status" value="1"/>
</dbReference>
<feature type="active site" description="Proton donor; for dehydratase activity" evidence="11">
    <location>
        <position position="5443"/>
    </location>
</feature>
<evidence type="ECO:0000313" key="16">
    <source>
        <dbReference type="EMBL" id="CCA89328.1"/>
    </source>
</evidence>
<comment type="cofactor">
    <cofactor evidence="1">
        <name>pantetheine 4'-phosphate</name>
        <dbReference type="ChEBI" id="CHEBI:47942"/>
    </cofactor>
</comment>
<dbReference type="Gene3D" id="3.40.50.980">
    <property type="match status" value="2"/>
</dbReference>
<dbReference type="InterPro" id="IPR057326">
    <property type="entry name" value="KR_dom"/>
</dbReference>
<dbReference type="InterPro" id="IPR020841">
    <property type="entry name" value="PKS_Beta-ketoAc_synthase_dom"/>
</dbReference>
<dbReference type="Pfam" id="PF02801">
    <property type="entry name" value="Ketoacyl-synt_C"/>
    <property type="match status" value="6"/>
</dbReference>
<dbReference type="SUPFAM" id="SSF51735">
    <property type="entry name" value="NAD(P)-binding Rossmann-fold domains"/>
    <property type="match status" value="4"/>
</dbReference>
<dbReference type="InterPro" id="IPR020806">
    <property type="entry name" value="PKS_PP-bd"/>
</dbReference>
<sequence length="7804" mass="849912">MPFKNDSALNEFRLLSREEKLQRIAALIEEKKSSAKSAASSEAFALTDLQEAFSAGRMIGSVAERVGCHFYLELNLPALDVARLREAWKALLIRHAMLRAVILADGRQRIRSESPGVEWVEYDKTGVTARELSDHLSSVRGELAHKLYVPGDWPLYEIRISHAPGGWVVVHLSMDEWIIDATSLNSLLAEWRSLYERPRDALPPLDCSFQDYVVALRRFEATPQHQEGLDYWLAKFESPPSGPVLPKRPTAARGRVRVRRTFSLDERSWSNLLHQADVLGVSPTVLVLTAFTETLSRQSVQKRFALILTYSHRLPFHPHVERIVGPFTSTGLFVADEGSSRTLVERAQSYQRQLWDDLDHGQVSSVRVLRALRTKNRMAADAVFPVVFTSMLGLAASEGDTGWLGSITYMVTQTPQVHLDCQVSQRNGRLYVHWDIAEEEFAPGTIDELFHQFQSTVSGWAALQGQAGGKGSAASIEPPALLTVLSDPARRDDEFPLTDVQQAYLVGRGPSGGSDTSCQIYQEFEATNLDVLRLEAAWQSLIEGHEMLRATLQPNGRQRIQPQVEPYRFQFLDLRARPDQEARLDAIRREMTHAALPLEGTPLFAIRVSRLDETQWRVHFAIDTLIADGPSIALLFEEWFAHYVDPSRAVRVPRISYRDYCVALQRFRTTPLAAEHQAHWERRLAAAPGGLPPALRGAQMMARMAVPKRERRSGSVPEWQRLKERAARWGVDPEIVALTAFCEVLAQPRPNQSFTVVVVDWRRLAVHPEIGGVVGDFTGLNWLVHDAVSGLSFLERVRRNTERLEADQRCSAVSGLSALRKLMRGGAPDSGVFPVVFTKPLPRPPFQLPANISAGLGISHTPNVLLDNIHFEIAGQLHFHWDAIAGSISAETLDHIFTAYQSLLTRLAAESDWEQLVFGAPSGPSLASEGALPPRAWNATQTPYPLERCLHEWIEEQVDRTPDLVAVRQGARSLTFRELDQEANRWAHALRGLGVQHDSLVAVMAERSLEMVVALVAVLKAGGAYLPFDPGYPEERLKLMADDARPRVLLTQRSFDHLLRSFGGHRLSLDGDPAERARQPVTRLRSATGPDNLAYVIYTSGSTGKPKGCMVSHRAICNRLLWMQSAYPISQKDRVLQKTPFTFDVSVWEFFWPLMTGAEMVLASPGGHRDSRYLATLIQEAGITTCHFVPGMLGLFLDEPQAVGCGSLRQVFTSGEALPSAVMERCLRALSAKLHNLYGPTEAAVDVTFWECRLRTDGKVPIGRPIANTQIFILDKAMREVAVGDVGELHIGGVNLARGYLNRPELTGGRFVPDPISGSPGARLYKTGDLARYLPDGEIEFLGRADFQVKLRGNRIELGEIETTLGAHPDVEEAVVVVRDHTTSDPKLVAYSVPRRGRRVDTDALRTFLRERLPAAMIPNVLVELPELPRTRHGKIDRDALPWPVGASTANRGGVVDSAQVEADIAGFFRDALQCQDVNVTKDVFDLGATSFTIVKLAQWLEQTKGVAVPLELFLKNPTIRGIASHVGSQRGAAKRAAPVADAASEQVSFFSAEERQRFKDRALHLRHDVEGLPSLPLGHLPEAPDAYVRRGCPERFLPGPIPFDRFSAFLALLRQGGTQGHPRYLYPSAGALYAVQVHLYVKPGAIEGMSGGTYYLHPVEGRLYQLSDSVLDRRHHFYYNRPHFDDAGFALFLVAQPEAIAPIYGEASLVLAALEAGYMGQLLMMRQAEFNLGLRPIGAINVDQVRSAFQLNASHIVVHSLLGGRMEYGAASVTRSTHSTASHDIAIVGMAGRYPQADNLEQLWENLSSGHRAIRPMPENRGRTGSVRSAGFLEHIDRFDHLFFGIAPAEARAMDPQERLLLTVMWEALENAGYAPESFNASARKVGVFVGVMWSDYQNVGQAEWQRSGQAKAYSMHSAIANRISHVLNLRGPSVALDTSCSSALTALHLASESIRRGECDAALVGGVNLLAHPYHLSLLSSLGLVTESGRSCAFGADGSGWAAGEGVGAVLIRRLTDAEREGDIIHAVLKGTSVAHLGGGRGFGHPNPTAQAVSIRDALFAAGVAAETIGYVETAATGASMADAAEIAALNEVLGPRSSGAGPCLVGSVKPNIGHLEAASGISQLAKVLLQLRHERIAPTIDSEPQSPLIRPDPNVLAINRTLVDWPRSGEAPRRALINAFGSTGSCAHAVIEAYTGPSRRAPGGVPQVIVLSAATAPQVAESARRLADHFAALPAQQHAPLADIAFTLATGRLAMPSRLALVVESVDDLIGKLRGAVSGAKSQAGVYHGEVADAGDPLPPHLDGFGPDDVARRWVEGKVVDWRRLFPSGARRAPLPTYPFAESEHWLVGISEKVGPAPEPVSTVVKERPAATDLEHQSVRNFLAKVYAEESEVPVVRVEPHVRFERLGLNSYLVGKLNARLAREGLQGLPKTLFYERQTIEELAQYLSERHGDRIRDRLGLNAVRSGPEPLRQPTPSLAPTGEAVAIVGVAGRYPMAEDLDQLWENLAAGRDCIIEIPAQRWDHSRYFDSRRGQPGKTYCKWGGFIEDVDCFDPLFFGITPRDAEWIDPQERLFLETAWSTVEDAGYTREALKRSTGDRVGVFVGVMYGEYQLFGDAAGSTPVGLAYGSIANRVSYCLDVSGPSLAVDTLCSSSLTAIHLAVESLRRGECAAAIAGGVNLSLHPSKYLLHAQAQMSASDGRCRSFGAGGDGFAPGEGVGAVLLKSLTQAEADGDHIYAIIRSTAVNHGGRTSGYTVPNPQAQAQLIQQALTVGRIDPASVSYIEAHGTGTSLGDPIEAAGLIQALSSNGRDRCAIGSIKSNIGHLESAAGIAALTKVLLQMRHGRIAPSLHSRVVNPNIDFSGTPFYIPQELTAWETGLDGAGRPLPRRAGISSFGAGGANAHLILEEYQVLASGSGRGGPQLLVLSARTDERLRVQAGRLAAFLRRAGAPRLEDVAHTSRVGREALARRIAVVASTHEEAARALLAFSRGESHRDVIQGVSHASAAELAAPQQPNALEPEPVWLHRLGVSWASGAEVSWTHLGLGVGARRVSLPTYPFERRRYWLPDRAVSSPVPGPVDGGGQVLLYRPEWKPLQAEASALAQARPVLVFDTSDAFIRAWKGDPTSQRTLVLPGRIFRRRDESTYEIDPSSKDDFHQLIWDLMRRGRMPRSIVYRWAEPSVLPGDFVDDAFFSVFWLTKALMVAKAEGVELVYVHPVVDGSRAPRFTAMAAFAKSLRREEPGFRYKTLEVDSDLPIESIAALVAGELAFMSSEHLEVRYAEGRRWVKALVSCEVPSTQAGAVNAPARPVYLLTGGTGAIGLLLAEHLVRTEGARVALVGRTPPDAARGMRIEKLRSLGAEVLVLQADVSRPEEVAAAVFEIKRHFSAIHGVIHAAGTLRDSLIRNKTAEDARAVLSAKIAGVLALDEATRHEELTSFVCISSLAGATGNSGQCDYAYANAFLDEFAMWREQQRAGGLRQGVTRSILWPLWAEGGMRVSSSLMEDVTRRTGMMPLPSEQALSLWSRVTRSGPTVCVPLYGDPARIRSTVEGAERSPAAVLSTPPAQDALQETRELLTRVFVEDTKIAAEDWDSGAHFSEYGIDSLAVGRITRRLESFFGPLPQTLLLDHPTLRDLSGHLASRQRAPVTTAAPSSAVVESRPAMAPRHDEPGIDDIAIVGFDGRYPGASTPEALWNNLRGGVQSITRVPPNRWDADAYGQIYCASGGFLDGVEDFDYRFFHINPAEAKQLHPEERLLLQCVWSTVERAACGLAPLREERTGVFVGVTSLTYPLRAVEQWVAHRDAPPDVTTYSLANRLSHFFNWVGPSMVVDTACSSSLVALHLACESLRRGECDAAVAAGANLYLHPAKYLRMCQNRLLATRARGIFAQDGDGFVPGEGIGSVLLMPLRRALDARYTIHGVIKASGVSHSGRTTSFLAPSAQAQMALQQKVLRKSGLSADRIGYVELQAMGSTVADAVEWSALKQLFEARGRERPCILGSIKPNIGHLEAASGMAQLTKVLLQMRHGEFAPSHFAETLNRDIVLEGAPFQLQRELAPWLRVSEEPRAALLSSLGAGGMQACVVVQEYLDLEARKASSNSVSSLEHSELFPISARTEEQLLEAVTQLRSFVAATDEALASIAFTLQVGREAFQHRLIIVAASRAEFLRGLDDFMGRRELRANVFSGVVTRLHESPPVDPAEVQAALERRDLPRLGQLWIRNVLIDWAGLGGGGSQRRVPLPTYPFDKRRCWVPEVEEGTVVSRYYDHFATDTDEAETHLVFAPLRERAPGFSWLRTFVEPNQHRAEYERMVAAQRDMKDLLLSRLAVSDRAGFRVLDIGCGLGTDLIGLAQRHPTLRGHGHTVSPKQASACHRKIARLGLQDRLEVWCRDSARGDYADTYDAIIGFEVTFHIADKDGLFSRIARHLKPEGRLMLVDVVAATITEIDAAHLGQHTSTQRQFAENLAAHGLEIIEVIDASAPVGRFLDDPDFEENLARLSAVHPALKETEPEHRGWHRFGVGLRMGLFRYVLLEVRKARPATAALVAHNEAAFAHATAYPGESAQPGRPVLPLQPSPSALPDGSTVEQRLRELVTRILEYRDGDLDGDARFTELGMSSLQQVLLVEEVNRTFGLRLKAHSIYDHSSIRELARHLGAAEPRRVESVPVVRAPREAPQVDSQTHGEDIAVIGLSARFPGARKATVLWENLIKGVDSVGEVPSDRWSLEGFYDPQGGTGRSVSKWAGFIDEIDRFDPLFFNIAPTEAEVMDPQQRIFLEACWHALEDAGHAGARLSGLRCGVYAGVTSSDYSYRVGAPAVSEQLAQAMLGNDHSILAARIAYHLNLKGPTMALNTACSSSLVAVHLACQSLLRGETDMMLAGGVSLYLNPNAFVIMSQAGILSPGGRCRTFSAGADGIAVGEGVGVVVLKRLDKALADGDHIYGVIKGSGTNQDGKTNGITAPSAESQSTLERSVYERFGINPETLTYVEAHGTGTLLGDPIEVSALTSAFAAHTSKRGFCAIGSIKSNIGHTSAAAGVAGLIKVLLALDHGMLPPTLHVTEENPHIDFEGSPFYVNRLPRPWQPEFGPRRAAISAFGFSGTNCHMVVEQPPSRRDSEDIAEIVLPLSAQSNEQLRELVERLRHQLSDAERARSLSDIAYTLQIGRRDMPRRLALVVSKRREGLERLKEILAGEYGIAGVYRSDEATASQDTSSSLAHALAARWVQGEQVDWMRLHEGQQRRRVPLPTYPFARQRFWVEDTPREHGGASGPITRRLLGSEFYLTDHMVEGHKVLPGVMSLEFARAACEGMLGSPVRIESMIWTRPVRHSGAPLDLEVHLTPGHSAVDFELVDGRTKEVYSQGRLVQGGASREVRHAERIDVRAVKGRMTLELEANAVYSLFAARGVVYGPRMRSIARLHGGENEALAELAPLPTSGGLGLDPWWMDGALQTILGLSAETVGDPSMLRLPFSLGALELFAPLSAVRFAHARPTPGNAVGSIAKFDLSLLDSDGRVIARMRELALRGSSARTSVALPRGDGAARGPTTAEQGTPRDVLEWHLRTVFSRVIKLPPEQIDPIEPFETYGIDSLLVTRLTRELAKDFGSLSMTLLFEQQTLGELANHLAEHHGATVARIVAATRAGEPSANEVSTRIKPERPAVDQRPGVSAMTMEDGIAIIGLSGRYPQAPTLEDFWNNLREGRDCIVPVPKERWDVSRYFDPDRTRLGSIYTRWGGFLEDADKFDPLFFNIPPSDAGLLDPQERLFLETAWATIEDAGYTRARLGRRVGVFVGVMYGEYQFYGVEDLQAGGTVALNSSYASIANRVSYSLNLQGPSLAVDTMCSSALTAIHLACSALRQGECEAAIAGGVNLSVHPNKYLNLSQGQFASSDGRCRSFGEGGDGYVPGEGVGAVLLKPLSRALADGDRVLGVIRGSALNHGGKTNGYTVPNPKAQGELIETVLRQSGIEPRTIGFVEAHGTGTSLGDPIELSSLTHAFRQFTEDRQFCAIGSVKSNIGHLESAAGIAALTKVLLQMRHRTLVPTLHVDSLNPHIDFVNSPFRVQRTESPWLPITLDGGAESATHRLRAAISSFGAGGSNAHLIIEDWTPPADEAPRPNVREAWLIPLSARDEDRLAVVVRRLRDHLVGEGASLRLDDIAHTLCVGREQMDERLALVVTSVETLTSALTAWLDGKNGHAVIHRGRRTVGSRGASQGAVRYEGTNLEELARRWVHGEQLPLEELPRDGARIVALPTYPFARERHWFVPTAARPKIQVFEQHSPLFGGTTEPTREKRSSMSIDRDSVGVRGHEVAGRAIVPAATLLEKVRAAAATGVEAISLRNVAFIEPIDVTAGALDVEIHLKPTADEGGLEFEFTSASKGGEATRVHAQGRAVRRRGPASSKAPERIDLDAVRARCTASQPGAEVYARFRGAGLDYGSSFQVIHTLHGGPTDALALLVLPAEYEPEAQLFALHPVLLDGAFQAVVGLSIAPSESRGGPATVPFAVGEVELLGTLPSRCWAHVVRSVRGTSTGLIHEFDIRLLDDSGSVLAKISRLVSRPMVVPESGTHYFRTAWRHAVAGSARAEAHPTTLVLDTAEEVRTALRDPERVVLVRPAHGFRRVDRHHYEVDPRSEADFIRLFDALGAEGLKPERIHHLWPLRTTERLWLSQVDEELTVGFHALFFLVRALMRQRDKKGVRLLSVNEENAEGGSPLFAGISAFLRSVALEDPAIRGSVLSLSSARDLGAERMAQLLTSESDGNEPEVRFEGAVRKVKRIEAVGRPGEWNDLPLKNRGRYLITGGLGGLGGIVSTFLARQFKARLLLCGRSSLDAAGAEHLRRLEAVGGEVHYFAVDIGETTSCRRLAAEAKRVLGGLDGIFQVAGVLRDSLLRSKSLADAEQVLHPKIHGTVNLDAAFADEPLDFFVLFSSLAGVMGNAGQSDYAFANGFLDRFAEVRNVLRERGQRSGRTLSINWPLWDGGGMRLAPEERRWLTEHLGLTPLSPAAGLMALVDALRLPHPQIMVVSGDGTRVRALTGSDRTDSSTAVSAPRPLAETSPGPAVIPSEGDEPRQSIERWLSGMLQAELHLGERLLRPEMPFEQYGLDSVRAMRLTRALEAELGELAKTLFYEYPSIRELAGYLLENHREPLERKLRSAVTPPILSSAPAQTTRTSGTAVPLVRVSSRTGDIAIIGVAGRYPQAENLEAFWENLREGRDSITEIPASRWDLRRNFDPDRSQPGKSYGKWGSFLDGVDHFDPLFFSISPKEAEWMDPQERLFLQTAWHAIENAGYTRARIGRDVGVYVGVMNSDYQLHGAENGEAGQGMAVSGSYAAIANRVSFFFDFAGPSIALDTMCSSSLVALHLACEAIRGGDIELALAGGVNVSVHPQKYVNLSSGQFLSTDGRCRSFGAGGDGYVPGEGVGAVLLKPLDKAIRDGDYIHAVIKGSAINHGGRVNGYTVPNPNAQADVIARALSRSGVSAADISYIEAHGTGTSLGDPIEIAGLDKVFRQSGAKSGGCAIGSVKSNIGHLEAAAGIAGLTKLLLQLRHRELVPSLHSDQLNPNIRFEGSPFTVQQTLAPWSIPVVGGTSARRLAGLSAFGAGGVNAHFVIEESPHENRDSVASSGLIPVVLSARTEASLVGMLKALQGFLRRPQVSLVDLAFTLARGRDAMEHRLVLVASDLPALSRLIEQALAGRPDPAVFRGRVPVQRESITREEGRPLDVLARLWTSQVDFDWSTLPSLSGGRIRPLPGYCFDTRRYWLRTLVAEPRNDSGTGPPPDEDFETLALLRGLSQGALSIEEVDARMTAGMKQ</sequence>
<dbReference type="SMART" id="SM00822">
    <property type="entry name" value="PKS_KR"/>
    <property type="match status" value="2"/>
</dbReference>
<dbReference type="InterPro" id="IPR036736">
    <property type="entry name" value="ACP-like_sf"/>
</dbReference>
<comment type="subcellular location">
    <subcellularLocation>
        <location evidence="2">Cytoplasm</location>
    </subcellularLocation>
</comment>
<feature type="active site" description="Proton donor; for dehydratase activity" evidence="11">
    <location>
        <position position="6471"/>
    </location>
</feature>
<dbReference type="PROSITE" id="PS52019">
    <property type="entry name" value="PKS_MFAS_DH"/>
    <property type="match status" value="2"/>
</dbReference>
<dbReference type="InterPro" id="IPR023213">
    <property type="entry name" value="CAT-like_dom_sf"/>
</dbReference>
<feature type="active site" description="Proton acceptor; for dehydratase activity" evidence="11">
    <location>
        <position position="6302"/>
    </location>
</feature>
<dbReference type="Gene3D" id="3.30.559.30">
    <property type="entry name" value="Nonribosomal peptide synthetase, condensation domain"/>
    <property type="match status" value="2"/>
</dbReference>
<dbReference type="CDD" id="cd00833">
    <property type="entry name" value="PKS"/>
    <property type="match status" value="6"/>
</dbReference>
<dbReference type="Pfam" id="PF00550">
    <property type="entry name" value="PP-binding"/>
    <property type="match status" value="6"/>
</dbReference>
<dbReference type="Gene3D" id="3.40.50.720">
    <property type="entry name" value="NAD(P)-binding Rossmann-like Domain"/>
    <property type="match status" value="2"/>
</dbReference>
<dbReference type="InterPro" id="IPR018201">
    <property type="entry name" value="Ketoacyl_synth_AS"/>
</dbReference>
<dbReference type="CDD" id="cd19535">
    <property type="entry name" value="Cyc_NRPS"/>
    <property type="match status" value="2"/>
</dbReference>
<feature type="region of interest" description="C-terminal hotdog fold" evidence="11">
    <location>
        <begin position="6410"/>
        <end position="6559"/>
    </location>
</feature>
<protein>
    <submittedName>
        <fullName evidence="16">Mixed trans-AT type I polyketide synthase/nonribosomal peptide synthetase</fullName>
    </submittedName>
</protein>
<dbReference type="InterPro" id="IPR049490">
    <property type="entry name" value="C883_1060-like_KR_N"/>
</dbReference>
<evidence type="ECO:0000256" key="4">
    <source>
        <dbReference type="ARBA" id="ARBA00022450"/>
    </source>
</evidence>
<dbReference type="GO" id="GO:0006633">
    <property type="term" value="P:fatty acid biosynthetic process"/>
    <property type="evidence" value="ECO:0007669"/>
    <property type="project" value="InterPro"/>
</dbReference>
<feature type="domain" description="Ketosynthase family 3 (KS3)" evidence="14">
    <location>
        <begin position="1783"/>
        <end position="2196"/>
    </location>
</feature>
<evidence type="ECO:0000256" key="9">
    <source>
        <dbReference type="ARBA" id="ARBA00022737"/>
    </source>
</evidence>
<dbReference type="InterPro" id="IPR045851">
    <property type="entry name" value="AMP-bd_C_sf"/>
</dbReference>
<name>G8YZM4_STIAU</name>
<evidence type="ECO:0000256" key="8">
    <source>
        <dbReference type="ARBA" id="ARBA00022679"/>
    </source>
</evidence>
<feature type="domain" description="PKS/mFAS DH" evidence="15">
    <location>
        <begin position="6273"/>
        <end position="6559"/>
    </location>
</feature>
<dbReference type="InterPro" id="IPR036291">
    <property type="entry name" value="NAD(P)-bd_dom_sf"/>
</dbReference>
<dbReference type="Pfam" id="PF00668">
    <property type="entry name" value="Condensation"/>
    <property type="match status" value="2"/>
</dbReference>
<dbReference type="SUPFAM" id="SSF56801">
    <property type="entry name" value="Acetyl-CoA synthetase-like"/>
    <property type="match status" value="1"/>
</dbReference>
<evidence type="ECO:0000256" key="12">
    <source>
        <dbReference type="SAM" id="MobiDB-lite"/>
    </source>
</evidence>
<feature type="active site" description="Proton acceptor; for dehydratase activity" evidence="11">
    <location>
        <position position="5283"/>
    </location>
</feature>
<dbReference type="InterPro" id="IPR013968">
    <property type="entry name" value="PKS_KR"/>
</dbReference>
<dbReference type="SMART" id="SM00825">
    <property type="entry name" value="PKS_KS"/>
    <property type="match status" value="6"/>
</dbReference>
<feature type="region of interest" description="N-terminal hotdog fold" evidence="11">
    <location>
        <begin position="5233"/>
        <end position="5368"/>
    </location>
</feature>
<dbReference type="InterPro" id="IPR001242">
    <property type="entry name" value="Condensation_dom"/>
</dbReference>
<feature type="domain" description="Carrier" evidence="13">
    <location>
        <begin position="5548"/>
        <end position="5624"/>
    </location>
</feature>
<dbReference type="SMART" id="SM00823">
    <property type="entry name" value="PKS_PP"/>
    <property type="match status" value="6"/>
</dbReference>
<dbReference type="InterPro" id="IPR016039">
    <property type="entry name" value="Thiolase-like"/>
</dbReference>
<dbReference type="FunFam" id="3.40.50.980:FF:000001">
    <property type="entry name" value="Non-ribosomal peptide synthetase"/>
    <property type="match status" value="1"/>
</dbReference>
<dbReference type="GO" id="GO:0031177">
    <property type="term" value="F:phosphopantetheine binding"/>
    <property type="evidence" value="ECO:0007669"/>
    <property type="project" value="InterPro"/>
</dbReference>
<feature type="compositionally biased region" description="Basic and acidic residues" evidence="12">
    <location>
        <begin position="6282"/>
        <end position="6295"/>
    </location>
</feature>
<dbReference type="CDD" id="cd02440">
    <property type="entry name" value="AdoMet_MTases"/>
    <property type="match status" value="1"/>
</dbReference>
<dbReference type="Pfam" id="PF14765">
    <property type="entry name" value="PS-DH"/>
    <property type="match status" value="2"/>
</dbReference>
<dbReference type="PANTHER" id="PTHR43775">
    <property type="entry name" value="FATTY ACID SYNTHASE"/>
    <property type="match status" value="1"/>
</dbReference>
<evidence type="ECO:0000256" key="10">
    <source>
        <dbReference type="ARBA" id="ARBA00054155"/>
    </source>
</evidence>
<dbReference type="PROSITE" id="PS00606">
    <property type="entry name" value="KS3_1"/>
    <property type="match status" value="2"/>
</dbReference>
<feature type="region of interest" description="N-terminal hotdog fold" evidence="11">
    <location>
        <begin position="6273"/>
        <end position="6392"/>
    </location>
</feature>
<dbReference type="InterPro" id="IPR020845">
    <property type="entry name" value="AMP-binding_CS"/>
</dbReference>
<dbReference type="Pfam" id="PF21394">
    <property type="entry name" value="Beta-ketacyl_N"/>
    <property type="match status" value="2"/>
</dbReference>
<organism evidence="16">
    <name type="scientific">Stigmatella aurantiaca</name>
    <dbReference type="NCBI Taxonomy" id="41"/>
    <lineage>
        <taxon>Bacteria</taxon>
        <taxon>Pseudomonadati</taxon>
        <taxon>Myxococcota</taxon>
        <taxon>Myxococcia</taxon>
        <taxon>Myxococcales</taxon>
        <taxon>Cystobacterineae</taxon>
        <taxon>Archangiaceae</taxon>
        <taxon>Stigmatella</taxon>
    </lineage>
</organism>
<accession>G8YZM4</accession>
<dbReference type="InterPro" id="IPR049551">
    <property type="entry name" value="PKS_DH_C"/>
</dbReference>
<dbReference type="GO" id="GO:0004315">
    <property type="term" value="F:3-oxoacyl-[acyl-carrier-protein] synthase activity"/>
    <property type="evidence" value="ECO:0007669"/>
    <property type="project" value="InterPro"/>
</dbReference>
<dbReference type="InterPro" id="IPR050091">
    <property type="entry name" value="PKS_NRPS_Biosynth_Enz"/>
</dbReference>
<dbReference type="InterPro" id="IPR014031">
    <property type="entry name" value="Ketoacyl_synth_C"/>
</dbReference>
<feature type="domain" description="PKS/mFAS DH" evidence="15">
    <location>
        <begin position="5233"/>
        <end position="5529"/>
    </location>
</feature>
<dbReference type="Pfam" id="PF22336">
    <property type="entry name" value="RhiE-like_linker"/>
    <property type="match status" value="6"/>
</dbReference>
<dbReference type="FunFam" id="3.30.559.10:FF:000023">
    <property type="entry name" value="Non-ribosomal peptide synthetase"/>
    <property type="match status" value="2"/>
</dbReference>
<dbReference type="GO" id="GO:0044550">
    <property type="term" value="P:secondary metabolite biosynthetic process"/>
    <property type="evidence" value="ECO:0007669"/>
    <property type="project" value="UniProtKB-ARBA"/>
</dbReference>
<feature type="domain" description="Ketosynthase family 3 (KS3)" evidence="14">
    <location>
        <begin position="3675"/>
        <end position="4089"/>
    </location>
</feature>
<dbReference type="CDD" id="cd08953">
    <property type="entry name" value="KR_2_SDR_x"/>
    <property type="match status" value="2"/>
</dbReference>
<evidence type="ECO:0000256" key="1">
    <source>
        <dbReference type="ARBA" id="ARBA00001957"/>
    </source>
</evidence>
<dbReference type="FunFam" id="3.40.50.12780:FF:000012">
    <property type="entry name" value="Non-ribosomal peptide synthetase"/>
    <property type="match status" value="1"/>
</dbReference>
<evidence type="ECO:0000256" key="5">
    <source>
        <dbReference type="ARBA" id="ARBA00022490"/>
    </source>
</evidence>
<dbReference type="InterPro" id="IPR029479">
    <property type="entry name" value="Nitroreductase"/>
</dbReference>
<dbReference type="SUPFAM" id="SSF53901">
    <property type="entry name" value="Thiolase-like"/>
    <property type="match status" value="6"/>
</dbReference>
<dbReference type="PROSITE" id="PS00012">
    <property type="entry name" value="PHOSPHOPANTETHEINE"/>
    <property type="match status" value="3"/>
</dbReference>
<dbReference type="SUPFAM" id="SSF53335">
    <property type="entry name" value="S-adenosyl-L-methionine-dependent methyltransferases"/>
    <property type="match status" value="1"/>
</dbReference>
<dbReference type="SUPFAM" id="SSF47336">
    <property type="entry name" value="ACP-like"/>
    <property type="match status" value="6"/>
</dbReference>
<dbReference type="InterPro" id="IPR025110">
    <property type="entry name" value="AMP-bd_C"/>
</dbReference>
<feature type="domain" description="Carrier" evidence="13">
    <location>
        <begin position="7060"/>
        <end position="7136"/>
    </location>
</feature>
<dbReference type="InterPro" id="IPR006162">
    <property type="entry name" value="Ppantetheine_attach_site"/>
</dbReference>
<dbReference type="PROSITE" id="PS52004">
    <property type="entry name" value="KS3_2"/>
    <property type="match status" value="6"/>
</dbReference>
<feature type="domain" description="Ketosynthase family 3 (KS3)" evidence="14">
    <location>
        <begin position="2485"/>
        <end position="2911"/>
    </location>
</feature>
<evidence type="ECO:0000256" key="11">
    <source>
        <dbReference type="PROSITE-ProRule" id="PRU01363"/>
    </source>
</evidence>
<dbReference type="PROSITE" id="PS50075">
    <property type="entry name" value="CARRIER"/>
    <property type="match status" value="5"/>
</dbReference>
<dbReference type="Gene3D" id="3.40.47.10">
    <property type="match status" value="6"/>
</dbReference>
<dbReference type="Pfam" id="PF13193">
    <property type="entry name" value="AMP-binding_C"/>
    <property type="match status" value="1"/>
</dbReference>
<comment type="pathway">
    <text evidence="3">Antibiotic biosynthesis.</text>
</comment>
<dbReference type="Gene3D" id="3.10.129.110">
    <property type="entry name" value="Polyketide synthase dehydratase"/>
    <property type="match status" value="2"/>
</dbReference>
<dbReference type="CDD" id="cd17646">
    <property type="entry name" value="A_NRPS_AB3403-like"/>
    <property type="match status" value="1"/>
</dbReference>
<dbReference type="InterPro" id="IPR020803">
    <property type="entry name" value="MeTfrase_dom"/>
</dbReference>
<dbReference type="Pfam" id="PF21089">
    <property type="entry name" value="PKS_DH_N"/>
    <property type="match status" value="2"/>
</dbReference>
<dbReference type="Gene3D" id="1.10.1240.100">
    <property type="match status" value="6"/>
</dbReference>
<feature type="region of interest" description="C-terminal hotdog fold" evidence="11">
    <location>
        <begin position="5386"/>
        <end position="5529"/>
    </location>
</feature>
<dbReference type="SUPFAM" id="SSF52777">
    <property type="entry name" value="CoA-dependent acyltransferases"/>
    <property type="match status" value="4"/>
</dbReference>
<dbReference type="InterPro" id="IPR042104">
    <property type="entry name" value="PKS_dehydratase_sf"/>
</dbReference>
<dbReference type="InterPro" id="IPR049552">
    <property type="entry name" value="PKS_DH_N"/>
</dbReference>
<dbReference type="InterPro" id="IPR049900">
    <property type="entry name" value="PKS_mFAS_DH"/>
</dbReference>
<dbReference type="FunFam" id="3.40.50.980:FF:000002">
    <property type="entry name" value="Enterobactin synthetase component F"/>
    <property type="match status" value="1"/>
</dbReference>
<dbReference type="Pfam" id="PF00881">
    <property type="entry name" value="Nitroreductase"/>
    <property type="match status" value="1"/>
</dbReference>
<keyword evidence="5" id="KW-0963">Cytoplasm</keyword>
<evidence type="ECO:0000256" key="7">
    <source>
        <dbReference type="ARBA" id="ARBA00022598"/>
    </source>
</evidence>
<dbReference type="Pfam" id="PF13489">
    <property type="entry name" value="Methyltransf_23"/>
    <property type="match status" value="1"/>
</dbReference>
<dbReference type="Gene3D" id="1.10.1200.10">
    <property type="entry name" value="ACP-like"/>
    <property type="match status" value="6"/>
</dbReference>
<dbReference type="CDD" id="cd02142">
    <property type="entry name" value="McbC_SagB-like_oxidoreductase"/>
    <property type="match status" value="1"/>
</dbReference>
<keyword evidence="9" id="KW-0677">Repeat</keyword>
<feature type="domain" description="Carrier" evidence="13">
    <location>
        <begin position="3573"/>
        <end position="3646"/>
    </location>
</feature>
<gene>
    <name evidence="16" type="primary">rizD</name>
</gene>
<feature type="region of interest" description="Disordered" evidence="12">
    <location>
        <begin position="7027"/>
        <end position="7061"/>
    </location>
</feature>
<proteinExistence type="predicted"/>
<feature type="domain" description="Ketosynthase family 3 (KS3)" evidence="14">
    <location>
        <begin position="4683"/>
        <end position="5107"/>
    </location>
</feature>
<evidence type="ECO:0000259" key="14">
    <source>
        <dbReference type="PROSITE" id="PS52004"/>
    </source>
</evidence>
<evidence type="ECO:0000256" key="2">
    <source>
        <dbReference type="ARBA" id="ARBA00004496"/>
    </source>
</evidence>
<dbReference type="Gene3D" id="2.30.38.10">
    <property type="entry name" value="Luciferase, Domain 3"/>
    <property type="match status" value="1"/>
</dbReference>
<reference evidence="16" key="1">
    <citation type="submission" date="2011-04" db="EMBL/GenBank/DDBJ databases">
        <title>Discovery of the rhizopodin biosynthetic gene cluster in Stigmatella aurantiaca Sg a15 by genome mining.</title>
        <authorList>
            <person name="Pistorius D."/>
            <person name="Mueller R."/>
        </authorList>
    </citation>
    <scope>NUCLEOTIDE SEQUENCE</scope>
    <source>
        <strain evidence="16">Sg a15</strain>
    </source>
</reference>
<keyword evidence="4" id="KW-0596">Phosphopantetheine</keyword>
<dbReference type="EMBL" id="FR854394">
    <property type="protein sequence ID" value="CCA89328.1"/>
    <property type="molecule type" value="Genomic_DNA"/>
</dbReference>
<comment type="function">
    <text evidence="10">Involved in production of the polyketide antibiotic thailandamide.</text>
</comment>
<dbReference type="InterPro" id="IPR000415">
    <property type="entry name" value="Nitroreductase-like"/>
</dbReference>
<dbReference type="Gene3D" id="3.40.109.10">
    <property type="entry name" value="NADH Oxidase"/>
    <property type="match status" value="1"/>
</dbReference>
<keyword evidence="7" id="KW-0436">Ligase</keyword>
<dbReference type="InterPro" id="IPR009081">
    <property type="entry name" value="PP-bd_ACP"/>
</dbReference>
<evidence type="ECO:0000259" key="15">
    <source>
        <dbReference type="PROSITE" id="PS52019"/>
    </source>
</evidence>
<dbReference type="SMART" id="SM00828">
    <property type="entry name" value="PKS_MT"/>
    <property type="match status" value="1"/>
</dbReference>
<evidence type="ECO:0000256" key="3">
    <source>
        <dbReference type="ARBA" id="ARBA00004792"/>
    </source>
</evidence>
<dbReference type="InterPro" id="IPR010071">
    <property type="entry name" value="AA_adenyl_dom"/>
</dbReference>
<dbReference type="GO" id="GO:0005737">
    <property type="term" value="C:cytoplasm"/>
    <property type="evidence" value="ECO:0007669"/>
    <property type="project" value="UniProtKB-SubCell"/>
</dbReference>
<evidence type="ECO:0000256" key="6">
    <source>
        <dbReference type="ARBA" id="ARBA00022553"/>
    </source>
</evidence>
<dbReference type="Gene3D" id="3.30.300.30">
    <property type="match status" value="1"/>
</dbReference>
<feature type="domain" description="Ketosynthase family 3 (KS3)" evidence="14">
    <location>
        <begin position="5668"/>
        <end position="6099"/>
    </location>
</feature>
<dbReference type="GO" id="GO:0016491">
    <property type="term" value="F:oxidoreductase activity"/>
    <property type="evidence" value="ECO:0007669"/>
    <property type="project" value="InterPro"/>
</dbReference>
<dbReference type="GO" id="GO:0043041">
    <property type="term" value="P:amino acid activation for nonribosomal peptide biosynthetic process"/>
    <property type="evidence" value="ECO:0007669"/>
    <property type="project" value="UniProtKB-ARBA"/>
</dbReference>
<dbReference type="Pfam" id="PF00109">
    <property type="entry name" value="ketoacyl-synt"/>
    <property type="match status" value="6"/>
</dbReference>
<dbReference type="FunFam" id="3.40.47.10:FF:000019">
    <property type="entry name" value="Polyketide synthase type I"/>
    <property type="match status" value="4"/>
</dbReference>
<dbReference type="PANTHER" id="PTHR43775:SF37">
    <property type="entry name" value="SI:DKEY-61P9.11"/>
    <property type="match status" value="1"/>
</dbReference>
<dbReference type="InterPro" id="IPR054514">
    <property type="entry name" value="RhiE-like_linker"/>
</dbReference>
<dbReference type="InterPro" id="IPR014030">
    <property type="entry name" value="Ketoacyl_synth_N"/>
</dbReference>
<dbReference type="Gene3D" id="3.40.50.150">
    <property type="entry name" value="Vaccinia Virus protein VP39"/>
    <property type="match status" value="1"/>
</dbReference>
<dbReference type="InterPro" id="IPR029063">
    <property type="entry name" value="SAM-dependent_MTases_sf"/>
</dbReference>
<feature type="region of interest" description="Disordered" evidence="12">
    <location>
        <begin position="3642"/>
        <end position="3668"/>
    </location>
</feature>
<dbReference type="SMART" id="SM00826">
    <property type="entry name" value="PKS_DH"/>
    <property type="match status" value="1"/>
</dbReference>
<dbReference type="PROSITE" id="PS00455">
    <property type="entry name" value="AMP_BINDING"/>
    <property type="match status" value="1"/>
</dbReference>
<dbReference type="InterPro" id="IPR057737">
    <property type="entry name" value="Condensation_MtbB-like"/>
</dbReference>
<feature type="domain" description="Carrier" evidence="13">
    <location>
        <begin position="4581"/>
        <end position="4658"/>
    </location>
</feature>
<dbReference type="Pfam" id="PF00501">
    <property type="entry name" value="AMP-binding"/>
    <property type="match status" value="1"/>
</dbReference>
<feature type="domain" description="Carrier" evidence="13">
    <location>
        <begin position="1456"/>
        <end position="1531"/>
    </location>
</feature>
<dbReference type="InterPro" id="IPR000873">
    <property type="entry name" value="AMP-dep_synth/lig_dom"/>
</dbReference>